<dbReference type="SUPFAM" id="SSF56112">
    <property type="entry name" value="Protein kinase-like (PK-like)"/>
    <property type="match status" value="1"/>
</dbReference>
<dbReference type="PANTHER" id="PTHR11042:SF91">
    <property type="entry name" value="EUKARYOTIC TRANSLATION INITIATION FACTOR 2-ALPHA KINASE"/>
    <property type="match status" value="1"/>
</dbReference>
<dbReference type="SMART" id="SM00220">
    <property type="entry name" value="S_TKc"/>
    <property type="match status" value="1"/>
</dbReference>
<gene>
    <name evidence="7" type="ORF">ONB1V03_LOCUS13507</name>
</gene>
<dbReference type="GO" id="GO:0004694">
    <property type="term" value="F:eukaryotic translation initiation factor 2alpha kinase activity"/>
    <property type="evidence" value="ECO:0007669"/>
    <property type="project" value="TreeGrafter"/>
</dbReference>
<protein>
    <recommendedName>
        <fullName evidence="6">Protein kinase domain-containing protein</fullName>
    </recommendedName>
</protein>
<feature type="domain" description="Protein kinase" evidence="6">
    <location>
        <begin position="1"/>
        <end position="318"/>
    </location>
</feature>
<dbReference type="OrthoDB" id="6488137at2759"/>
<dbReference type="EMBL" id="CAJPVJ010011930">
    <property type="protein sequence ID" value="CAG2174058.1"/>
    <property type="molecule type" value="Genomic_DNA"/>
</dbReference>
<dbReference type="Proteomes" id="UP000728032">
    <property type="component" value="Unassembled WGS sequence"/>
</dbReference>
<evidence type="ECO:0000256" key="1">
    <source>
        <dbReference type="ARBA" id="ARBA00022679"/>
    </source>
</evidence>
<dbReference type="InterPro" id="IPR000719">
    <property type="entry name" value="Prot_kinase_dom"/>
</dbReference>
<evidence type="ECO:0000313" key="8">
    <source>
        <dbReference type="Proteomes" id="UP000728032"/>
    </source>
</evidence>
<dbReference type="InterPro" id="IPR011009">
    <property type="entry name" value="Kinase-like_dom_sf"/>
</dbReference>
<dbReference type="PROSITE" id="PS00108">
    <property type="entry name" value="PROTEIN_KINASE_ST"/>
    <property type="match status" value="1"/>
</dbReference>
<dbReference type="GO" id="GO:0005524">
    <property type="term" value="F:ATP binding"/>
    <property type="evidence" value="ECO:0007669"/>
    <property type="project" value="UniProtKB-KW"/>
</dbReference>
<sequence length="561" mass="64931">SETRPIIAGITGDTVYHLFRSNDYEIIETKCKTFDEFYANELQMTVTAIEVNGCQRNIPTDTANGYYNNTFDVLDELGQGNPNDVQNIMNETKHLIRIRSEFVIQYYYSWVENNCLYFQMELCFGNLAKVLQMRRNPFGGHNKVGMTTRFECYIAVHMFRELLECVQYLHENHIIHRDLKPDNVLIAMNGTETERYVKLCDFGLSKEVFSTGGPHPMSAVTHTQDVGGAQYQAPEAMGANYNHKIDIYSLALIGIDIFEFNRKCFMNGKDQLYTAYDTDLADLMTSIYGILLEMSANEYSKRGSTDWRARPECSDILLRFNRLSVGAVIKENDVKLFDECIESKCQYFYHKYSQFRPYVKIGDSCDIRVNNVTVDGKDNLETMSKFVQQIRTYNTFDSKYVVKRYNTWLENNKLFMQMECCSHCLRENSASLSKQDINNIGIIGKCLFASLKEKKQEFSLKLLMRIQKSWKRVLCDVGVNIDTINDLFNRMTSETPANRTTTELMQEFNRISRNSIQIDATMIASKDSFDRFGGDLCEVLLSCLSLEDRFRCECLSKQCQR</sequence>
<dbReference type="Gene3D" id="1.10.510.10">
    <property type="entry name" value="Transferase(Phosphotransferase) domain 1"/>
    <property type="match status" value="1"/>
</dbReference>
<evidence type="ECO:0000256" key="5">
    <source>
        <dbReference type="ARBA" id="ARBA00037982"/>
    </source>
</evidence>
<evidence type="ECO:0000313" key="7">
    <source>
        <dbReference type="EMBL" id="CAD7656871.1"/>
    </source>
</evidence>
<dbReference type="InterPro" id="IPR008271">
    <property type="entry name" value="Ser/Thr_kinase_AS"/>
</dbReference>
<feature type="non-terminal residue" evidence="7">
    <location>
        <position position="561"/>
    </location>
</feature>
<reference evidence="7" key="1">
    <citation type="submission" date="2020-11" db="EMBL/GenBank/DDBJ databases">
        <authorList>
            <person name="Tran Van P."/>
        </authorList>
    </citation>
    <scope>NUCLEOTIDE SEQUENCE</scope>
</reference>
<dbReference type="InterPro" id="IPR050339">
    <property type="entry name" value="CC_SR_Kinase"/>
</dbReference>
<evidence type="ECO:0000256" key="4">
    <source>
        <dbReference type="ARBA" id="ARBA00022840"/>
    </source>
</evidence>
<dbReference type="GO" id="GO:0005737">
    <property type="term" value="C:cytoplasm"/>
    <property type="evidence" value="ECO:0007669"/>
    <property type="project" value="TreeGrafter"/>
</dbReference>
<evidence type="ECO:0000256" key="3">
    <source>
        <dbReference type="ARBA" id="ARBA00022777"/>
    </source>
</evidence>
<proteinExistence type="inferred from homology"/>
<organism evidence="7">
    <name type="scientific">Oppiella nova</name>
    <dbReference type="NCBI Taxonomy" id="334625"/>
    <lineage>
        <taxon>Eukaryota</taxon>
        <taxon>Metazoa</taxon>
        <taxon>Ecdysozoa</taxon>
        <taxon>Arthropoda</taxon>
        <taxon>Chelicerata</taxon>
        <taxon>Arachnida</taxon>
        <taxon>Acari</taxon>
        <taxon>Acariformes</taxon>
        <taxon>Sarcoptiformes</taxon>
        <taxon>Oribatida</taxon>
        <taxon>Brachypylina</taxon>
        <taxon>Oppioidea</taxon>
        <taxon>Oppiidae</taxon>
        <taxon>Oppiella</taxon>
    </lineage>
</organism>
<evidence type="ECO:0000256" key="2">
    <source>
        <dbReference type="ARBA" id="ARBA00022741"/>
    </source>
</evidence>
<dbReference type="PANTHER" id="PTHR11042">
    <property type="entry name" value="EUKARYOTIC TRANSLATION INITIATION FACTOR 2-ALPHA KINASE EIF2-ALPHA KINASE -RELATED"/>
    <property type="match status" value="1"/>
</dbReference>
<feature type="non-terminal residue" evidence="7">
    <location>
        <position position="1"/>
    </location>
</feature>
<dbReference type="Pfam" id="PF00069">
    <property type="entry name" value="Pkinase"/>
    <property type="match status" value="1"/>
</dbReference>
<dbReference type="Gene3D" id="3.30.200.20">
    <property type="entry name" value="Phosphorylase Kinase, domain 1"/>
    <property type="match status" value="1"/>
</dbReference>
<dbReference type="PROSITE" id="PS50011">
    <property type="entry name" value="PROTEIN_KINASE_DOM"/>
    <property type="match status" value="1"/>
</dbReference>
<keyword evidence="2" id="KW-0547">Nucleotide-binding</keyword>
<accession>A0A7R9MAY6</accession>
<name>A0A7R9MAY6_9ACAR</name>
<dbReference type="GO" id="GO:0005634">
    <property type="term" value="C:nucleus"/>
    <property type="evidence" value="ECO:0007669"/>
    <property type="project" value="TreeGrafter"/>
</dbReference>
<keyword evidence="8" id="KW-1185">Reference proteome</keyword>
<dbReference type="EMBL" id="OC926755">
    <property type="protein sequence ID" value="CAD7656871.1"/>
    <property type="molecule type" value="Genomic_DNA"/>
</dbReference>
<keyword evidence="1" id="KW-0808">Transferase</keyword>
<keyword evidence="4" id="KW-0067">ATP-binding</keyword>
<keyword evidence="3" id="KW-0418">Kinase</keyword>
<evidence type="ECO:0000259" key="6">
    <source>
        <dbReference type="PROSITE" id="PS50011"/>
    </source>
</evidence>
<comment type="similarity">
    <text evidence="5">Belongs to the protein kinase superfamily. Ser/Thr protein kinase family. GCN2 subfamily.</text>
</comment>
<dbReference type="AlphaFoldDB" id="A0A7R9MAY6"/>